<sequence>MQGQPVQEMSTWKGHWSYIPVSVTLQLEQRGDALGLLIFPDGRYNSPSLSLVQLLPWGPVSCKSFWCGLDSVHSKAVSHLPLQVSKKP</sequence>
<accession>A0A6B0RV24</accession>
<gene>
    <name evidence="1" type="ORF">E5288_WYG018489</name>
</gene>
<evidence type="ECO:0000313" key="2">
    <source>
        <dbReference type="Proteomes" id="UP000322234"/>
    </source>
</evidence>
<dbReference type="EMBL" id="VBQZ03000103">
    <property type="protein sequence ID" value="MXQ93939.1"/>
    <property type="molecule type" value="Genomic_DNA"/>
</dbReference>
<protein>
    <submittedName>
        <fullName evidence="1">Uncharacterized protein</fullName>
    </submittedName>
</protein>
<dbReference type="AlphaFoldDB" id="A0A6B0RV24"/>
<dbReference type="Proteomes" id="UP000322234">
    <property type="component" value="Unassembled WGS sequence"/>
</dbReference>
<proteinExistence type="predicted"/>
<organism evidence="1 2">
    <name type="scientific">Bos mutus</name>
    <name type="common">wild yak</name>
    <dbReference type="NCBI Taxonomy" id="72004"/>
    <lineage>
        <taxon>Eukaryota</taxon>
        <taxon>Metazoa</taxon>
        <taxon>Chordata</taxon>
        <taxon>Craniata</taxon>
        <taxon>Vertebrata</taxon>
        <taxon>Euteleostomi</taxon>
        <taxon>Mammalia</taxon>
        <taxon>Eutheria</taxon>
        <taxon>Laurasiatheria</taxon>
        <taxon>Artiodactyla</taxon>
        <taxon>Ruminantia</taxon>
        <taxon>Pecora</taxon>
        <taxon>Bovidae</taxon>
        <taxon>Bovinae</taxon>
        <taxon>Bos</taxon>
    </lineage>
</organism>
<comment type="caution">
    <text evidence="1">The sequence shown here is derived from an EMBL/GenBank/DDBJ whole genome shotgun (WGS) entry which is preliminary data.</text>
</comment>
<name>A0A6B0RV24_9CETA</name>
<keyword evidence="2" id="KW-1185">Reference proteome</keyword>
<reference evidence="1" key="1">
    <citation type="submission" date="2019-10" db="EMBL/GenBank/DDBJ databases">
        <title>The sequence and de novo assembly of the wild yak genome.</title>
        <authorList>
            <person name="Liu Y."/>
        </authorList>
    </citation>
    <scope>NUCLEOTIDE SEQUENCE [LARGE SCALE GENOMIC DNA]</scope>
    <source>
        <strain evidence="1">WY2019</strain>
    </source>
</reference>
<evidence type="ECO:0000313" key="1">
    <source>
        <dbReference type="EMBL" id="MXQ93939.1"/>
    </source>
</evidence>